<keyword evidence="2 4" id="KW-0547">Nucleotide-binding</keyword>
<feature type="domain" description="PilZ" evidence="5">
    <location>
        <begin position="128"/>
        <end position="240"/>
    </location>
</feature>
<dbReference type="RefSeq" id="WP_347307055.1">
    <property type="nucleotide sequence ID" value="NZ_JBAJEX010000001.1"/>
</dbReference>
<keyword evidence="7" id="KW-0969">Cilium</keyword>
<dbReference type="Pfam" id="PF07238">
    <property type="entry name" value="PilZ"/>
    <property type="match status" value="1"/>
</dbReference>
<evidence type="ECO:0000313" key="8">
    <source>
        <dbReference type="Proteomes" id="UP001482231"/>
    </source>
</evidence>
<keyword evidence="3 4" id="KW-0975">Bacterial flagellum</keyword>
<dbReference type="Gene3D" id="2.40.10.220">
    <property type="entry name" value="predicted glycosyltransferase like domains"/>
    <property type="match status" value="1"/>
</dbReference>
<keyword evidence="8" id="KW-1185">Reference proteome</keyword>
<dbReference type="InterPro" id="IPR009875">
    <property type="entry name" value="PilZ_domain"/>
</dbReference>
<evidence type="ECO:0000256" key="2">
    <source>
        <dbReference type="ARBA" id="ARBA00022741"/>
    </source>
</evidence>
<evidence type="ECO:0000259" key="5">
    <source>
        <dbReference type="Pfam" id="PF07238"/>
    </source>
</evidence>
<keyword evidence="1 4" id="KW-0973">c-di-GMP</keyword>
<dbReference type="Proteomes" id="UP001482231">
    <property type="component" value="Unassembled WGS sequence"/>
</dbReference>
<dbReference type="Gene3D" id="2.30.110.10">
    <property type="entry name" value="Electron Transport, Fmn-binding Protein, Chain A"/>
    <property type="match status" value="1"/>
</dbReference>
<dbReference type="InterPro" id="IPR012349">
    <property type="entry name" value="Split_barrel_FMN-bd"/>
</dbReference>
<dbReference type="EMBL" id="JBAJEX010000001">
    <property type="protein sequence ID" value="MEO1766220.1"/>
    <property type="molecule type" value="Genomic_DNA"/>
</dbReference>
<dbReference type="InterPro" id="IPR009926">
    <property type="entry name" value="T3SS_YcgR_PilZN"/>
</dbReference>
<gene>
    <name evidence="4" type="primary">ycgR</name>
    <name evidence="7" type="ORF">V6E02_03190</name>
</gene>
<accession>A0ABV0EDX3</accession>
<comment type="subcellular location">
    <subcellularLocation>
        <location evidence="4">Bacterial flagellum basal body</location>
    </subcellularLocation>
</comment>
<feature type="domain" description="Type III secretion system flagellar brake protein YcgR PilZN" evidence="6">
    <location>
        <begin position="20"/>
        <end position="126"/>
    </location>
</feature>
<evidence type="ECO:0000259" key="6">
    <source>
        <dbReference type="Pfam" id="PF07317"/>
    </source>
</evidence>
<keyword evidence="7" id="KW-0282">Flagellum</keyword>
<comment type="function">
    <text evidence="4">Acts as a flagellar brake, regulating swimming and swarming in a bis-(3'-5') cyclic diguanylic acid (c-di-GMP)-dependent manner. Binds 1 c-di-GMP dimer per subunit. Increasing levels of c-di-GMP lead to decreased motility.</text>
</comment>
<keyword evidence="7" id="KW-0966">Cell projection</keyword>
<name>A0ABV0EDX3_9BURK</name>
<dbReference type="HAMAP" id="MF_01457">
    <property type="entry name" value="YcgR"/>
    <property type="match status" value="1"/>
</dbReference>
<proteinExistence type="inferred from homology"/>
<comment type="similarity">
    <text evidence="4">Belongs to the YcgR family.</text>
</comment>
<evidence type="ECO:0000313" key="7">
    <source>
        <dbReference type="EMBL" id="MEO1766220.1"/>
    </source>
</evidence>
<evidence type="ECO:0000256" key="4">
    <source>
        <dbReference type="HAMAP-Rule" id="MF_01457"/>
    </source>
</evidence>
<comment type="subunit">
    <text evidence="4">Monomer. Interacts with the flagellar basal bodies.</text>
</comment>
<comment type="caution">
    <text evidence="7">The sequence shown here is derived from an EMBL/GenBank/DDBJ whole genome shotgun (WGS) entry which is preliminary data.</text>
</comment>
<dbReference type="SUPFAM" id="SSF141371">
    <property type="entry name" value="PilZ domain-like"/>
    <property type="match status" value="1"/>
</dbReference>
<evidence type="ECO:0000256" key="1">
    <source>
        <dbReference type="ARBA" id="ARBA00022636"/>
    </source>
</evidence>
<dbReference type="Pfam" id="PF07317">
    <property type="entry name" value="PilZN"/>
    <property type="match status" value="1"/>
</dbReference>
<protein>
    <recommendedName>
        <fullName evidence="4">Flagellar brake protein YcgR</fullName>
    </recommendedName>
    <alternativeName>
        <fullName evidence="4">Cyclic di-GMP binding protein YcgR</fullName>
    </alternativeName>
</protein>
<dbReference type="InterPro" id="IPR023787">
    <property type="entry name" value="T3SS_YcgR"/>
</dbReference>
<sequence>MSTSENTLLPIDPTHDLGQYWLEARTEVVHILRSLNTHADSLAVYFDQGRHFILTALLDVRPAQETFVFDVGSQAEMNERLLKSERLLFVGIQDGIRVQWSTGPAAKTHFGGGPAFIAWLPQAVLRLQRRDYFRAVVPLSMDARVHLPAVQSGREGLRIHDISAGGVCVIANESLARAQVLDRFDACTLRLEHVLDDLHVAVEVRHITPVNLRGGRVETRVGLRYLDPSAADQARLQRFLVKVEQTKRALVGE</sequence>
<reference evidence="7 8" key="1">
    <citation type="submission" date="2024-02" db="EMBL/GenBank/DDBJ databases">
        <title>New thermophilic sulfur-oxidizing bacteria from a hot springs of the Uzon caldera (Kamchatka, Russia).</title>
        <authorList>
            <person name="Dukat A.M."/>
            <person name="Elcheninov A.G."/>
            <person name="Frolov E.N."/>
        </authorList>
    </citation>
    <scope>NUCLEOTIDE SEQUENCE [LARGE SCALE GENOMIC DNA]</scope>
    <source>
        <strain evidence="7 8">AK1</strain>
    </source>
</reference>
<evidence type="ECO:0000256" key="3">
    <source>
        <dbReference type="ARBA" id="ARBA00023143"/>
    </source>
</evidence>
<organism evidence="7 8">
    <name type="scientific">Thiobacter aerophilum</name>
    <dbReference type="NCBI Taxonomy" id="3121275"/>
    <lineage>
        <taxon>Bacteria</taxon>
        <taxon>Pseudomonadati</taxon>
        <taxon>Pseudomonadota</taxon>
        <taxon>Betaproteobacteria</taxon>
        <taxon>Burkholderiales</taxon>
        <taxon>Thiobacteraceae</taxon>
        <taxon>Thiobacter</taxon>
    </lineage>
</organism>